<dbReference type="HAMAP" id="MF_00674">
    <property type="entry name" value="UPF0251"/>
    <property type="match status" value="1"/>
</dbReference>
<dbReference type="Proteomes" id="UP000823616">
    <property type="component" value="Unassembled WGS sequence"/>
</dbReference>
<dbReference type="Pfam" id="PF02001">
    <property type="entry name" value="DUF134"/>
    <property type="match status" value="1"/>
</dbReference>
<evidence type="ECO:0000256" key="1">
    <source>
        <dbReference type="ARBA" id="ARBA00009350"/>
    </source>
</evidence>
<gene>
    <name evidence="3" type="ORF">IAA96_08650</name>
</gene>
<dbReference type="PANTHER" id="PTHR37478:SF2">
    <property type="entry name" value="UPF0251 PROTEIN TK0562"/>
    <property type="match status" value="1"/>
</dbReference>
<evidence type="ECO:0000256" key="2">
    <source>
        <dbReference type="HAMAP-Rule" id="MF_00674"/>
    </source>
</evidence>
<dbReference type="EMBL" id="JADIMS010000159">
    <property type="protein sequence ID" value="MBO8451157.1"/>
    <property type="molecule type" value="Genomic_DNA"/>
</dbReference>
<dbReference type="InterPro" id="IPR013324">
    <property type="entry name" value="RNA_pol_sigma_r3/r4-like"/>
</dbReference>
<comment type="similarity">
    <text evidence="1 2">Belongs to the UPF0251 family.</text>
</comment>
<dbReference type="InterPro" id="IPR002852">
    <property type="entry name" value="UPF0251"/>
</dbReference>
<accession>A0A9D9HI82</accession>
<name>A0A9D9HI82_9SPIR</name>
<reference evidence="3" key="1">
    <citation type="submission" date="2020-10" db="EMBL/GenBank/DDBJ databases">
        <authorList>
            <person name="Gilroy R."/>
        </authorList>
    </citation>
    <scope>NUCLEOTIDE SEQUENCE</scope>
    <source>
        <strain evidence="3">B3-4054</strain>
    </source>
</reference>
<protein>
    <recommendedName>
        <fullName evidence="2">UPF0251 protein IAA96_08650</fullName>
    </recommendedName>
</protein>
<reference evidence="3" key="2">
    <citation type="journal article" date="2021" name="PeerJ">
        <title>Extensive microbial diversity within the chicken gut microbiome revealed by metagenomics and culture.</title>
        <authorList>
            <person name="Gilroy R."/>
            <person name="Ravi A."/>
            <person name="Getino M."/>
            <person name="Pursley I."/>
            <person name="Horton D.L."/>
            <person name="Alikhan N.F."/>
            <person name="Baker D."/>
            <person name="Gharbi K."/>
            <person name="Hall N."/>
            <person name="Watson M."/>
            <person name="Adriaenssens E.M."/>
            <person name="Foster-Nyarko E."/>
            <person name="Jarju S."/>
            <person name="Secka A."/>
            <person name="Antonio M."/>
            <person name="Oren A."/>
            <person name="Chaudhuri R.R."/>
            <person name="La Ragione R."/>
            <person name="Hildebrand F."/>
            <person name="Pallen M.J."/>
        </authorList>
    </citation>
    <scope>NUCLEOTIDE SEQUENCE</scope>
    <source>
        <strain evidence="3">B3-4054</strain>
    </source>
</reference>
<evidence type="ECO:0000313" key="4">
    <source>
        <dbReference type="Proteomes" id="UP000823616"/>
    </source>
</evidence>
<proteinExistence type="inferred from homology"/>
<sequence>MPPMRKCRYVSSEPVCRCFTPDSPAEGASCGMVVVSVDELEAVRLCDCEHMEQGEAAARMGVSRGTFQRVLYAARAKIACALVDGMEIRIEGGSYRILRRRTDNGPPGKKCGCRYCARARRCCGSAPAPEIYDDRRME</sequence>
<dbReference type="Gene3D" id="1.10.10.10">
    <property type="entry name" value="Winged helix-like DNA-binding domain superfamily/Winged helix DNA-binding domain"/>
    <property type="match status" value="1"/>
</dbReference>
<dbReference type="PANTHER" id="PTHR37478">
    <property type="match status" value="1"/>
</dbReference>
<comment type="caution">
    <text evidence="3">The sequence shown here is derived from an EMBL/GenBank/DDBJ whole genome shotgun (WGS) entry which is preliminary data.</text>
</comment>
<dbReference type="InterPro" id="IPR036388">
    <property type="entry name" value="WH-like_DNA-bd_sf"/>
</dbReference>
<evidence type="ECO:0000313" key="3">
    <source>
        <dbReference type="EMBL" id="MBO8451157.1"/>
    </source>
</evidence>
<organism evidence="3 4">
    <name type="scientific">Candidatus Avitreponema avistercoris</name>
    <dbReference type="NCBI Taxonomy" id="2840705"/>
    <lineage>
        <taxon>Bacteria</taxon>
        <taxon>Pseudomonadati</taxon>
        <taxon>Spirochaetota</taxon>
        <taxon>Spirochaetia</taxon>
        <taxon>Spirochaetales</taxon>
        <taxon>Candidatus Avitreponema</taxon>
    </lineage>
</organism>
<dbReference type="AlphaFoldDB" id="A0A9D9HI82"/>
<dbReference type="SUPFAM" id="SSF88659">
    <property type="entry name" value="Sigma3 and sigma4 domains of RNA polymerase sigma factors"/>
    <property type="match status" value="1"/>
</dbReference>